<sequence length="323" mass="36192">MPPLTPPQEPCPASRDVGKLSGFDNWHTWHIKGRMALQNLGLRHLLTDDGVKDADDPEAASQYDSDRTAGVRFLVDSISEDILASAYGRGWKPEDATVQSTLNTLETIVRDAQRQRHDEEERTTVASKCLAGLTRMDLAAGAQTIKEYILTAKHCHDGLLAQYGDGASPVEDVLEQLFVVSLLEGLQTSQPEWYCEWMEKLKEGTLGHASTRDGVTEWLLAKDTATPQTGQDNDATIAAPRGRPSGKRARLGRVDRRRQRCRYCTDHHPQSTPHEETDCWFLNPHRASRKWQGIYKDEVAALRDHLGYNGKRKRSVSTSSHRA</sequence>
<feature type="region of interest" description="Disordered" evidence="1">
    <location>
        <begin position="226"/>
        <end position="248"/>
    </location>
</feature>
<evidence type="ECO:0000313" key="2">
    <source>
        <dbReference type="EMBL" id="KAJ4155278.1"/>
    </source>
</evidence>
<accession>A0A9W8QI35</accession>
<keyword evidence="3" id="KW-1185">Reference proteome</keyword>
<comment type="caution">
    <text evidence="2">The sequence shown here is derived from an EMBL/GenBank/DDBJ whole genome shotgun (WGS) entry which is preliminary data.</text>
</comment>
<dbReference type="Proteomes" id="UP001144673">
    <property type="component" value="Chromosome 6"/>
</dbReference>
<dbReference type="KEGG" id="amus:LMH87_000533"/>
<name>A0A9W8QI35_AKAMU</name>
<evidence type="ECO:0000313" key="3">
    <source>
        <dbReference type="Proteomes" id="UP001144673"/>
    </source>
</evidence>
<protein>
    <submittedName>
        <fullName evidence="2">Uncharacterized protein</fullName>
    </submittedName>
</protein>
<evidence type="ECO:0000256" key="1">
    <source>
        <dbReference type="SAM" id="MobiDB-lite"/>
    </source>
</evidence>
<gene>
    <name evidence="2" type="ORF">LMH87_000533</name>
</gene>
<organism evidence="2 3">
    <name type="scientific">Akanthomyces muscarius</name>
    <name type="common">Entomopathogenic fungus</name>
    <name type="synonym">Lecanicillium muscarium</name>
    <dbReference type="NCBI Taxonomy" id="2231603"/>
    <lineage>
        <taxon>Eukaryota</taxon>
        <taxon>Fungi</taxon>
        <taxon>Dikarya</taxon>
        <taxon>Ascomycota</taxon>
        <taxon>Pezizomycotina</taxon>
        <taxon>Sordariomycetes</taxon>
        <taxon>Hypocreomycetidae</taxon>
        <taxon>Hypocreales</taxon>
        <taxon>Cordycipitaceae</taxon>
        <taxon>Akanthomyces</taxon>
    </lineage>
</organism>
<dbReference type="EMBL" id="JAJHUN010000007">
    <property type="protein sequence ID" value="KAJ4155278.1"/>
    <property type="molecule type" value="Genomic_DNA"/>
</dbReference>
<proteinExistence type="predicted"/>
<dbReference type="GeneID" id="80887692"/>
<reference evidence="2" key="1">
    <citation type="journal article" date="2023" name="Access Microbiol">
        <title>De-novo genome assembly for Akanthomyces muscarius, a biocontrol agent of insect agricultural pests.</title>
        <authorList>
            <person name="Erdos Z."/>
            <person name="Studholme D.J."/>
            <person name="Raymond B."/>
            <person name="Sharma M."/>
        </authorList>
    </citation>
    <scope>NUCLEOTIDE SEQUENCE</scope>
    <source>
        <strain evidence="2">Ve6</strain>
    </source>
</reference>
<dbReference type="AlphaFoldDB" id="A0A9W8QI35"/>
<dbReference type="RefSeq" id="XP_056055402.1">
    <property type="nucleotide sequence ID" value="XM_056198454.1"/>
</dbReference>